<feature type="region of interest" description="Disordered" evidence="8">
    <location>
        <begin position="175"/>
        <end position="227"/>
    </location>
</feature>
<dbReference type="SUPFAM" id="SSF56672">
    <property type="entry name" value="DNA/RNA polymerases"/>
    <property type="match status" value="1"/>
</dbReference>
<proteinExistence type="inferred from homology"/>
<dbReference type="Gene3D" id="3.30.70.270">
    <property type="match status" value="2"/>
</dbReference>
<dbReference type="SUPFAM" id="SSF53098">
    <property type="entry name" value="Ribonuclease H-like"/>
    <property type="match status" value="1"/>
</dbReference>
<dbReference type="PROSITE" id="PS50994">
    <property type="entry name" value="INTEGRASE"/>
    <property type="match status" value="1"/>
</dbReference>
<dbReference type="SUPFAM" id="SSF57756">
    <property type="entry name" value="Retrovirus zinc finger-like domains"/>
    <property type="match status" value="1"/>
</dbReference>
<dbReference type="Pfam" id="PF17919">
    <property type="entry name" value="RT_RNaseH_2"/>
    <property type="match status" value="1"/>
</dbReference>
<evidence type="ECO:0000313" key="13">
    <source>
        <dbReference type="Proteomes" id="UP000694701"/>
    </source>
</evidence>
<dbReference type="Pfam" id="PF17921">
    <property type="entry name" value="Integrase_H2C2"/>
    <property type="match status" value="1"/>
</dbReference>
<keyword evidence="4" id="KW-0378">Hydrolase</keyword>
<dbReference type="InterPro" id="IPR001584">
    <property type="entry name" value="Integrase_cat-core"/>
</dbReference>
<dbReference type="InterPro" id="IPR001878">
    <property type="entry name" value="Znf_CCHC"/>
</dbReference>
<feature type="domain" description="Reverse transcriptase" evidence="10">
    <location>
        <begin position="409"/>
        <end position="587"/>
    </location>
</feature>
<dbReference type="InterPro" id="IPR021109">
    <property type="entry name" value="Peptidase_aspartic_dom_sf"/>
</dbReference>
<evidence type="ECO:0000259" key="9">
    <source>
        <dbReference type="PROSITE" id="PS50158"/>
    </source>
</evidence>
<keyword evidence="7" id="KW-0862">Zinc</keyword>
<evidence type="ECO:0000259" key="10">
    <source>
        <dbReference type="PROSITE" id="PS50878"/>
    </source>
</evidence>
<keyword evidence="5" id="KW-0238">DNA-binding</keyword>
<dbReference type="Proteomes" id="UP000694701">
    <property type="component" value="Unplaced"/>
</dbReference>
<evidence type="ECO:0000256" key="5">
    <source>
        <dbReference type="ARBA" id="ARBA00023125"/>
    </source>
</evidence>
<dbReference type="InterPro" id="IPR043502">
    <property type="entry name" value="DNA/RNA_pol_sf"/>
</dbReference>
<dbReference type="Gene3D" id="4.10.60.10">
    <property type="entry name" value="Zinc finger, CCHC-type"/>
    <property type="match status" value="1"/>
</dbReference>
<dbReference type="PROSITE" id="PS50878">
    <property type="entry name" value="RT_POL"/>
    <property type="match status" value="1"/>
</dbReference>
<dbReference type="SUPFAM" id="SSF50630">
    <property type="entry name" value="Acid proteases"/>
    <property type="match status" value="1"/>
</dbReference>
<feature type="domain" description="CCHC-type" evidence="9">
    <location>
        <begin position="150"/>
        <end position="163"/>
    </location>
</feature>
<evidence type="ECO:0000256" key="2">
    <source>
        <dbReference type="ARBA" id="ARBA00012180"/>
    </source>
</evidence>
<keyword evidence="3" id="KW-0645">Protease</keyword>
<dbReference type="GO" id="GO:0004190">
    <property type="term" value="F:aspartic-type endopeptidase activity"/>
    <property type="evidence" value="ECO:0007669"/>
    <property type="project" value="UniProtKB-KW"/>
</dbReference>
<comment type="similarity">
    <text evidence="1">Belongs to the beta type-B retroviral polymerase family. HERV class-II K(HML-2) pol subfamily.</text>
</comment>
<feature type="compositionally biased region" description="Basic residues" evidence="8">
    <location>
        <begin position="184"/>
        <end position="208"/>
    </location>
</feature>
<dbReference type="EC" id="3.1.26.4" evidence="2"/>
<dbReference type="InterPro" id="IPR050951">
    <property type="entry name" value="Retrovirus_Pol_polyprotein"/>
</dbReference>
<dbReference type="FunFam" id="1.10.340.70:FF:000003">
    <property type="entry name" value="Protein CBG25708"/>
    <property type="match status" value="1"/>
</dbReference>
<feature type="domain" description="Integrase catalytic" evidence="11">
    <location>
        <begin position="955"/>
        <end position="1106"/>
    </location>
</feature>
<evidence type="ECO:0000256" key="4">
    <source>
        <dbReference type="ARBA" id="ARBA00022750"/>
    </source>
</evidence>
<keyword evidence="7" id="KW-0863">Zinc-finger</keyword>
<feature type="region of interest" description="Disordered" evidence="8">
    <location>
        <begin position="1236"/>
        <end position="1256"/>
    </location>
</feature>
<dbReference type="InterPro" id="IPR036397">
    <property type="entry name" value="RNaseH_sf"/>
</dbReference>
<dbReference type="Gene3D" id="2.40.70.10">
    <property type="entry name" value="Acid Proteases"/>
    <property type="match status" value="1"/>
</dbReference>
<accession>A0A8C2PXN8</accession>
<keyword evidence="7" id="KW-0479">Metal-binding</keyword>
<dbReference type="GO" id="GO:0004523">
    <property type="term" value="F:RNA-DNA hybrid ribonuclease activity"/>
    <property type="evidence" value="ECO:0007669"/>
    <property type="project" value="UniProtKB-EC"/>
</dbReference>
<evidence type="ECO:0000256" key="7">
    <source>
        <dbReference type="PROSITE-ProRule" id="PRU00047"/>
    </source>
</evidence>
<dbReference type="FunFam" id="3.10.20.370:FF:000001">
    <property type="entry name" value="Retrovirus-related Pol polyprotein from transposon 17.6-like protein"/>
    <property type="match status" value="1"/>
</dbReference>
<keyword evidence="4" id="KW-0064">Aspartyl protease</keyword>
<dbReference type="InterPro" id="IPR000477">
    <property type="entry name" value="RT_dom"/>
</dbReference>
<dbReference type="InterPro" id="IPR043128">
    <property type="entry name" value="Rev_trsase/Diguanyl_cyclase"/>
</dbReference>
<dbReference type="CDD" id="cd01647">
    <property type="entry name" value="RT_LTR"/>
    <property type="match status" value="1"/>
</dbReference>
<dbReference type="GO" id="GO:0003677">
    <property type="term" value="F:DNA binding"/>
    <property type="evidence" value="ECO:0007669"/>
    <property type="project" value="UniProtKB-KW"/>
</dbReference>
<dbReference type="GO" id="GO:0015074">
    <property type="term" value="P:DNA integration"/>
    <property type="evidence" value="ECO:0007669"/>
    <property type="project" value="InterPro"/>
</dbReference>
<dbReference type="SMART" id="SM00343">
    <property type="entry name" value="ZnF_C2HC"/>
    <property type="match status" value="2"/>
</dbReference>
<name>A0A8C2PXN8_CYPCA</name>
<dbReference type="FunFam" id="3.30.420.10:FF:000063">
    <property type="entry name" value="Retrovirus-related Pol polyprotein from transposon 297-like Protein"/>
    <property type="match status" value="1"/>
</dbReference>
<reference evidence="12" key="1">
    <citation type="submission" date="2025-08" db="UniProtKB">
        <authorList>
            <consortium name="Ensembl"/>
        </authorList>
    </citation>
    <scope>IDENTIFICATION</scope>
</reference>
<dbReference type="Pfam" id="PF00078">
    <property type="entry name" value="RVT_1"/>
    <property type="match status" value="1"/>
</dbReference>
<dbReference type="InterPro" id="IPR036875">
    <property type="entry name" value="Znf_CCHC_sf"/>
</dbReference>
<evidence type="ECO:0000313" key="12">
    <source>
        <dbReference type="Ensembl" id="ENSCCRP00020090733.1"/>
    </source>
</evidence>
<dbReference type="GO" id="GO:0006508">
    <property type="term" value="P:proteolysis"/>
    <property type="evidence" value="ECO:0007669"/>
    <property type="project" value="UniProtKB-KW"/>
</dbReference>
<sequence length="1286" mass="144573">MGVKTFNLLRSLTQPQKPGDKSYEEIVGLLKDHYSPKPLIIAERFRFHKRNQQDGESISQFVAVLKRLSEHCEFGQSLSDTIRDRLVCGLRSEAIQKRLLTESNLTLQKAIEISTSMEMAAKEAQQLSASTHVHKVYADSKNKSNSDKPCYRCGKVGHQPEDCWCKDMNCRNCGKKGHTERACKNKKTQPSKNAGPKKKSYQKFKQKHVNQMENARHTQSDSGSEEEDGLCVLSVSGVEQGYWVTPLLDGKPVRMQVDTGAAVSLVSVTTFNEKLPHLTPQPSNITLKTYTGEIVPVKGLIEVTVELNMQKKKLPLYIIEGNHPALLGRTWLERIKLDWQEVHLVSKNSKLQGILNKYLDVFSDELGSMKDIAVKLTVKPNSQPKCLKARLLAYAIKPKVEAELEKLVKAGVLRPVHTSEWATPIVPVIKKDGSLRLCGDFKVTVNPVLTPEQYPLPRIEDLFSGLAGGQRFSKIDLCQAYLQMHVDPNSQELLTIVTHKGTYQYQRLPFGITSAPALFQRAMDQILSGLTGVQCYLDDLLITGKDEAEHLSNLEATLERLQSFGLRGRKDKCEFFCPSVEYLGHVIDSSGLHKAPSKVKAIVEAPSPQNVSQLRSFLGLLTYYAKFVPNLANRLKPLHELMNKSKKWEWTKPCEESFNEVKTALAQSEALTHFNPALPVQLACDASPYGVGAVVSHIMPSGEEKPIAFASRTLSKAECNYGQIEREALAIVFGVKKFHQFLFGRRFTLLTDHRPLTSIFGPHSGIPSLAAARMQRWALLLSAHQYDIKYRRSEHHANADGLSRLPLPTTHPEPAKAEIFYFKEVDNSPVSAAQVKKHTRTDPVMSKVLDLVLRGDVGEMSPLLRPYVIRRNELTVESGCLLWGSRVIIPPPLRQRVLEELHSGHCGVVRMKEIARSYLWWPGVDSEIEEKAKMCSACQKLRNNPQPAPLHPWQWPEEPWVRVHIDFAGPLEDHMFLVLLDAHSKWPEVEVMKCTSSMKTVEALRSIFGRFGLPQQLVSDNGPQLVSEEFEAFMKANGIQHIRSAPYHPSTNGLAERFVQTMKQALKSTQGKGSLNQRLNTFLLSYRNTPHASTKVSPAAAMFKRQLRTRLDLLKPLKTKQTVQEQQHLQMERRLKAKHRCFRPGDKVLARNYGKGVKWLPAVVIAQTGPVSYTVELADGHLIWKRHVDQLLAANSCDNLEEQVTIDPYLEIASEYHDLSENSFTPTLGNAQTETLPSQAKETVPGASQSVPLSNQTPAIETVNVNVPTVRPYPKRERRPPNRLTL</sequence>
<dbReference type="Ensembl" id="ENSCCRT00020099155.1">
    <property type="protein sequence ID" value="ENSCCRP00020090733.1"/>
    <property type="gene ID" value="ENSCCRG00020041575.1"/>
</dbReference>
<dbReference type="Gene3D" id="1.10.340.70">
    <property type="match status" value="1"/>
</dbReference>
<dbReference type="CDD" id="cd09274">
    <property type="entry name" value="RNase_HI_RT_Ty3"/>
    <property type="match status" value="1"/>
</dbReference>
<evidence type="ECO:0000256" key="1">
    <source>
        <dbReference type="ARBA" id="ARBA00010879"/>
    </source>
</evidence>
<dbReference type="Gene3D" id="3.30.420.10">
    <property type="entry name" value="Ribonuclease H-like superfamily/Ribonuclease H"/>
    <property type="match status" value="1"/>
</dbReference>
<evidence type="ECO:0000256" key="8">
    <source>
        <dbReference type="SAM" id="MobiDB-lite"/>
    </source>
</evidence>
<dbReference type="PANTHER" id="PTHR37984:SF13">
    <property type="entry name" value="RIBONUCLEASE H"/>
    <property type="match status" value="1"/>
</dbReference>
<dbReference type="PANTHER" id="PTHR37984">
    <property type="entry name" value="PROTEIN CBG26694"/>
    <property type="match status" value="1"/>
</dbReference>
<dbReference type="Gene3D" id="3.10.10.10">
    <property type="entry name" value="HIV Type 1 Reverse Transcriptase, subunit A, domain 1"/>
    <property type="match status" value="1"/>
</dbReference>
<dbReference type="GO" id="GO:0008270">
    <property type="term" value="F:zinc ion binding"/>
    <property type="evidence" value="ECO:0007669"/>
    <property type="project" value="UniProtKB-KW"/>
</dbReference>
<dbReference type="InterPro" id="IPR012337">
    <property type="entry name" value="RNaseH-like_sf"/>
</dbReference>
<feature type="domain" description="CCHC-type" evidence="9">
    <location>
        <begin position="170"/>
        <end position="185"/>
    </location>
</feature>
<protein>
    <recommendedName>
        <fullName evidence="6">Gypsy retrotransposon integrase-like protein 1</fullName>
        <ecNumber evidence="2">3.1.26.4</ecNumber>
    </recommendedName>
</protein>
<dbReference type="InterPro" id="IPR041588">
    <property type="entry name" value="Integrase_H2C2"/>
</dbReference>
<dbReference type="InterPro" id="IPR041577">
    <property type="entry name" value="RT_RNaseH_2"/>
</dbReference>
<organism evidence="12 13">
    <name type="scientific">Cyprinus carpio</name>
    <name type="common">Common carp</name>
    <dbReference type="NCBI Taxonomy" id="7962"/>
    <lineage>
        <taxon>Eukaryota</taxon>
        <taxon>Metazoa</taxon>
        <taxon>Chordata</taxon>
        <taxon>Craniata</taxon>
        <taxon>Vertebrata</taxon>
        <taxon>Euteleostomi</taxon>
        <taxon>Actinopterygii</taxon>
        <taxon>Neopterygii</taxon>
        <taxon>Teleostei</taxon>
        <taxon>Ostariophysi</taxon>
        <taxon>Cypriniformes</taxon>
        <taxon>Cyprinidae</taxon>
        <taxon>Cyprininae</taxon>
        <taxon>Cyprinus</taxon>
    </lineage>
</organism>
<evidence type="ECO:0000259" key="11">
    <source>
        <dbReference type="PROSITE" id="PS50994"/>
    </source>
</evidence>
<dbReference type="FunFam" id="3.30.70.270:FF:000026">
    <property type="entry name" value="Transposon Ty3-G Gag-Pol polyprotein"/>
    <property type="match status" value="1"/>
</dbReference>
<dbReference type="PROSITE" id="PS50158">
    <property type="entry name" value="ZF_CCHC"/>
    <property type="match status" value="2"/>
</dbReference>
<evidence type="ECO:0000256" key="3">
    <source>
        <dbReference type="ARBA" id="ARBA00022670"/>
    </source>
</evidence>
<dbReference type="Pfam" id="PF00665">
    <property type="entry name" value="rve"/>
    <property type="match status" value="1"/>
</dbReference>
<evidence type="ECO:0000256" key="6">
    <source>
        <dbReference type="ARBA" id="ARBA00039658"/>
    </source>
</evidence>